<sequence>MNATNSNPHTQLQQVTADPVLTLELADLALAMAVQHAAVTSLWNPIVISQPLNALSRSASPLPTKVALMHLPHVDLDTATKLNNVDLLKFMLAWSKKPGGRPANYSHPMLLGMRASALAALDWWLDQSGLCFQRDLRGVLEACTLGRLNVLEWWKGRSFVGYHSRLENGKVPEVTVVISAATRAGRLDVLDWLWKHLPDAQAAFKQACQEESAIMEAVAQSRHDVAVTVAEWWLEKCRTESLGPMPSLAPVLLHALAKRCVALLEWCKSHRQVVEHYQAGRTTQRVYSAGQSALALAVVGNALDWIDSLGIVPTKGEYAIATETACAIGNTDALKWLQDKGWLVGSRFHLLCSVTQQSEHGFAIESRMLQTLQWIHDHAALDLDPEEEQYAVMMGDSVYRDLCTFGHVKVLDWLHSHGYQLDNGDWEHFFGEATNGQHLNVLEWLAAHTKASKKRLTEIATRLEWESHDLSIWKWWLARLGALDAFARIIVAPAFYLPHENPHCTLILQLWLDSGAVLDYAACINSASIAGNVAVLDWFLHVLGVPMEQFVSAFTGSVDVQAKFDRRRSSFSYTANVLLWWRSSIPQVHSLAHTTQLSKKHATGSNPIKAHILTSMLKFPRFPMLDARLLVGEENVAMFMYLCKDPAVCDALRKGPALKFALLWAKQRQQEHVIEWWTSQSGFEMPEGWEW</sequence>
<name>A0A1Y2HP68_9FUNG</name>
<dbReference type="Gene3D" id="1.25.40.20">
    <property type="entry name" value="Ankyrin repeat-containing domain"/>
    <property type="match status" value="1"/>
</dbReference>
<proteinExistence type="predicted"/>
<protein>
    <recommendedName>
        <fullName evidence="3">Ankyrin repeat-containing domain protein</fullName>
    </recommendedName>
</protein>
<gene>
    <name evidence="1" type="ORF">BCR44DRAFT_35389</name>
</gene>
<dbReference type="PANTHER" id="PTHR46586:SF3">
    <property type="entry name" value="ANKYRIN REPEAT-CONTAINING PROTEIN"/>
    <property type="match status" value="1"/>
</dbReference>
<dbReference type="EMBL" id="MCFL01000020">
    <property type="protein sequence ID" value="ORZ35754.1"/>
    <property type="molecule type" value="Genomic_DNA"/>
</dbReference>
<accession>A0A1Y2HP68</accession>
<dbReference type="InterPro" id="IPR052050">
    <property type="entry name" value="SecEffector_AnkRepeat"/>
</dbReference>
<dbReference type="PANTHER" id="PTHR46586">
    <property type="entry name" value="ANKYRIN REPEAT-CONTAINING PROTEIN"/>
    <property type="match status" value="1"/>
</dbReference>
<dbReference type="OrthoDB" id="543798at2759"/>
<comment type="caution">
    <text evidence="1">The sequence shown here is derived from an EMBL/GenBank/DDBJ whole genome shotgun (WGS) entry which is preliminary data.</text>
</comment>
<organism evidence="1 2">
    <name type="scientific">Catenaria anguillulae PL171</name>
    <dbReference type="NCBI Taxonomy" id="765915"/>
    <lineage>
        <taxon>Eukaryota</taxon>
        <taxon>Fungi</taxon>
        <taxon>Fungi incertae sedis</taxon>
        <taxon>Blastocladiomycota</taxon>
        <taxon>Blastocladiomycetes</taxon>
        <taxon>Blastocladiales</taxon>
        <taxon>Catenariaceae</taxon>
        <taxon>Catenaria</taxon>
    </lineage>
</organism>
<dbReference type="Proteomes" id="UP000193411">
    <property type="component" value="Unassembled WGS sequence"/>
</dbReference>
<dbReference type="InterPro" id="IPR036770">
    <property type="entry name" value="Ankyrin_rpt-contain_sf"/>
</dbReference>
<evidence type="ECO:0000313" key="1">
    <source>
        <dbReference type="EMBL" id="ORZ35754.1"/>
    </source>
</evidence>
<evidence type="ECO:0008006" key="3">
    <source>
        <dbReference type="Google" id="ProtNLM"/>
    </source>
</evidence>
<dbReference type="AlphaFoldDB" id="A0A1Y2HP68"/>
<evidence type="ECO:0000313" key="2">
    <source>
        <dbReference type="Proteomes" id="UP000193411"/>
    </source>
</evidence>
<reference evidence="1 2" key="1">
    <citation type="submission" date="2016-07" db="EMBL/GenBank/DDBJ databases">
        <title>Pervasive Adenine N6-methylation of Active Genes in Fungi.</title>
        <authorList>
            <consortium name="DOE Joint Genome Institute"/>
            <person name="Mondo S.J."/>
            <person name="Dannebaum R.O."/>
            <person name="Kuo R.C."/>
            <person name="Labutti K."/>
            <person name="Haridas S."/>
            <person name="Kuo A."/>
            <person name="Salamov A."/>
            <person name="Ahrendt S.R."/>
            <person name="Lipzen A."/>
            <person name="Sullivan W."/>
            <person name="Andreopoulos W.B."/>
            <person name="Clum A."/>
            <person name="Lindquist E."/>
            <person name="Daum C."/>
            <person name="Ramamoorthy G.K."/>
            <person name="Gryganskyi A."/>
            <person name="Culley D."/>
            <person name="Magnuson J.K."/>
            <person name="James T.Y."/>
            <person name="O'Malley M.A."/>
            <person name="Stajich J.E."/>
            <person name="Spatafora J.W."/>
            <person name="Visel A."/>
            <person name="Grigoriev I.V."/>
        </authorList>
    </citation>
    <scope>NUCLEOTIDE SEQUENCE [LARGE SCALE GENOMIC DNA]</scope>
    <source>
        <strain evidence="1 2">PL171</strain>
    </source>
</reference>
<keyword evidence="2" id="KW-1185">Reference proteome</keyword>